<dbReference type="AlphaFoldDB" id="A0A829QBV6"/>
<evidence type="ECO:0000313" key="1">
    <source>
        <dbReference type="EMBL" id="EUA60331.1"/>
    </source>
</evidence>
<accession>A0A829QBV6</accession>
<sequence length="303" mass="33979">MDRPMLTEKIRSVSRNLYSDRHGRGTPQTAQNLSSTTKDALLNFVRSRVEANWLAESFPEHCYDGNGITGSDRDAVVSYLGAVVPQIKWPLSVNRDASDDAVFDLLEVVAQKISLPKRAEWHGFFKHHELEFDGDAGKIDFRDAVNMILSGGGSAFAMDIRGEVQRIIPEEVVHSLDSLQVPTGDEVLDNLLAEAHRLYVSRRAADRYLALEKLWDGFERLKTIDGWTKSTGADRLAANVEPPELRDSVKAEMLELTRIGNQFQIRHHETDKIGVPVAAQDYLMRRMSAVIALLIEARERSVG</sequence>
<name>A0A829QBV6_9MYCO</name>
<proteinExistence type="predicted"/>
<comment type="caution">
    <text evidence="1">The sequence shown here is derived from an EMBL/GenBank/DDBJ whole genome shotgun (WGS) entry which is preliminary data.</text>
</comment>
<evidence type="ECO:0000313" key="2">
    <source>
        <dbReference type="Proteomes" id="UP000021210"/>
    </source>
</evidence>
<organism evidence="1 2">
    <name type="scientific">Mycobacteroides abscessus 1948</name>
    <dbReference type="NCBI Taxonomy" id="1299323"/>
    <lineage>
        <taxon>Bacteria</taxon>
        <taxon>Bacillati</taxon>
        <taxon>Actinomycetota</taxon>
        <taxon>Actinomycetes</taxon>
        <taxon>Mycobacteriales</taxon>
        <taxon>Mycobacteriaceae</taxon>
        <taxon>Mycobacteroides</taxon>
        <taxon>Mycobacteroides abscessus</taxon>
    </lineage>
</organism>
<dbReference type="Proteomes" id="UP000021210">
    <property type="component" value="Unassembled WGS sequence"/>
</dbReference>
<protein>
    <submittedName>
        <fullName evidence="1">Uncharacterized protein</fullName>
    </submittedName>
</protein>
<gene>
    <name evidence="1" type="ORF">I542_0463</name>
</gene>
<reference evidence="1 2" key="1">
    <citation type="submission" date="2013-12" db="EMBL/GenBank/DDBJ databases">
        <authorList>
            <person name="Zelazny A."/>
            <person name="Olivier K."/>
            <person name="Holland S."/>
            <person name="Lenaerts A."/>
            <person name="Ordway D."/>
            <person name="DeGroote M.A."/>
            <person name="Parker T."/>
            <person name="Sizemore C."/>
            <person name="Tallon L.J."/>
            <person name="Sadzewicz L.K."/>
            <person name="Sengamalay N."/>
            <person name="Fraser C.M."/>
            <person name="Hine E."/>
            <person name="Shefchek K.A."/>
            <person name="Das S.P."/>
            <person name="Tettelin H."/>
        </authorList>
    </citation>
    <scope>NUCLEOTIDE SEQUENCE [LARGE SCALE GENOMIC DNA]</scope>
    <source>
        <strain evidence="1 2">1948</strain>
    </source>
</reference>
<dbReference type="EMBL" id="JAOH01000002">
    <property type="protein sequence ID" value="EUA60331.1"/>
    <property type="molecule type" value="Genomic_DNA"/>
</dbReference>